<comment type="caution">
    <text evidence="1">The sequence shown here is derived from an EMBL/GenBank/DDBJ whole genome shotgun (WGS) entry which is preliminary data.</text>
</comment>
<evidence type="ECO:0000313" key="1">
    <source>
        <dbReference type="EMBL" id="CAF1160046.1"/>
    </source>
</evidence>
<proteinExistence type="predicted"/>
<dbReference type="Proteomes" id="UP000663842">
    <property type="component" value="Unassembled WGS sequence"/>
</dbReference>
<dbReference type="EMBL" id="CAJOBI010002976">
    <property type="protein sequence ID" value="CAF3951613.1"/>
    <property type="molecule type" value="Genomic_DNA"/>
</dbReference>
<sequence length="157" mass="18208">MAYLSNVPFVTSQPTQFDIHSNFGMFPGERLLYHCEMKTGCCGLGDHHTTSLTDTRYIGRTEYYVCCGCCCKKPYNDHCIYLRDVARIDEVRTRTWCCKFCTEECILCCCCCFMSTKRLQLRGSFGSQLIYISGKERSEFETMITETIAQHKLPNRY</sequence>
<dbReference type="Proteomes" id="UP000663887">
    <property type="component" value="Unassembled WGS sequence"/>
</dbReference>
<dbReference type="EMBL" id="CAJOBH010000048">
    <property type="protein sequence ID" value="CAF3753446.1"/>
    <property type="molecule type" value="Genomic_DNA"/>
</dbReference>
<dbReference type="EMBL" id="CAJNRG010015335">
    <property type="protein sequence ID" value="CAF2165382.1"/>
    <property type="molecule type" value="Genomic_DNA"/>
</dbReference>
<name>A0A814TDP4_9BILA</name>
<dbReference type="OrthoDB" id="10005312at2759"/>
<dbReference type="EMBL" id="CAJNOW010010662">
    <property type="protein sequence ID" value="CAF1584567.1"/>
    <property type="molecule type" value="Genomic_DNA"/>
</dbReference>
<keyword evidence="12" id="KW-1185">Reference proteome</keyword>
<protein>
    <recommendedName>
        <fullName evidence="13">Phospholipid scramblase</fullName>
    </recommendedName>
</protein>
<dbReference type="EMBL" id="CAJOBG010000221">
    <property type="protein sequence ID" value="CAF3779761.1"/>
    <property type="molecule type" value="Genomic_DNA"/>
</dbReference>
<gene>
    <name evidence="6" type="ORF">BYL167_LOCUS457</name>
    <name evidence="1" type="ORF">CJN711_LOCUS9967</name>
    <name evidence="10" type="ORF">GIL414_LOCUS65102</name>
    <name evidence="2" type="ORF">KQP761_LOCUS20509</name>
    <name evidence="3" type="ORF">MBJ925_LOCUS10705</name>
    <name evidence="7" type="ORF">OVN521_LOCUS2719</name>
    <name evidence="9" type="ORF">SMN809_LOCUS9281</name>
    <name evidence="8" type="ORF">UXM345_LOCUS6188</name>
    <name evidence="4" type="ORF">WKI299_LOCUS8220</name>
    <name evidence="5" type="ORF">XDN619_LOCUS30870</name>
</gene>
<reference evidence="1" key="1">
    <citation type="submission" date="2021-02" db="EMBL/GenBank/DDBJ databases">
        <authorList>
            <person name="Nowell W R."/>
        </authorList>
    </citation>
    <scope>NUCLEOTIDE SEQUENCE</scope>
</reference>
<organism evidence="1 11">
    <name type="scientific">Rotaria magnacalcarata</name>
    <dbReference type="NCBI Taxonomy" id="392030"/>
    <lineage>
        <taxon>Eukaryota</taxon>
        <taxon>Metazoa</taxon>
        <taxon>Spiralia</taxon>
        <taxon>Gnathifera</taxon>
        <taxon>Rotifera</taxon>
        <taxon>Eurotatoria</taxon>
        <taxon>Bdelloidea</taxon>
        <taxon>Philodinida</taxon>
        <taxon>Philodinidae</taxon>
        <taxon>Rotaria</taxon>
    </lineage>
</organism>
<evidence type="ECO:0000313" key="5">
    <source>
        <dbReference type="EMBL" id="CAF2165382.1"/>
    </source>
</evidence>
<dbReference type="Proteomes" id="UP000676336">
    <property type="component" value="Unassembled WGS sequence"/>
</dbReference>
<dbReference type="Proteomes" id="UP000663834">
    <property type="component" value="Unassembled WGS sequence"/>
</dbReference>
<dbReference type="EMBL" id="CAJOBF010000482">
    <property type="protein sequence ID" value="CAF3824271.1"/>
    <property type="molecule type" value="Genomic_DNA"/>
</dbReference>
<dbReference type="EMBL" id="CAJNOV010004020">
    <property type="protein sequence ID" value="CAF1160046.1"/>
    <property type="molecule type" value="Genomic_DNA"/>
</dbReference>
<evidence type="ECO:0000313" key="2">
    <source>
        <dbReference type="EMBL" id="CAF1584567.1"/>
    </source>
</evidence>
<evidence type="ECO:0000313" key="8">
    <source>
        <dbReference type="EMBL" id="CAF3824271.1"/>
    </source>
</evidence>
<dbReference type="Proteomes" id="UP000663824">
    <property type="component" value="Unassembled WGS sequence"/>
</dbReference>
<evidence type="ECO:0000313" key="10">
    <source>
        <dbReference type="EMBL" id="CAF5151546.1"/>
    </source>
</evidence>
<dbReference type="AlphaFoldDB" id="A0A814TDP4"/>
<evidence type="ECO:0000313" key="9">
    <source>
        <dbReference type="EMBL" id="CAF3951613.1"/>
    </source>
</evidence>
<dbReference type="EMBL" id="CAJNRE010004553">
    <property type="protein sequence ID" value="CAF2036058.1"/>
    <property type="molecule type" value="Genomic_DNA"/>
</dbReference>
<dbReference type="Proteomes" id="UP000681967">
    <property type="component" value="Unassembled WGS sequence"/>
</dbReference>
<evidence type="ECO:0000313" key="11">
    <source>
        <dbReference type="Proteomes" id="UP000663855"/>
    </source>
</evidence>
<dbReference type="Proteomes" id="UP000663855">
    <property type="component" value="Unassembled WGS sequence"/>
</dbReference>
<dbReference type="EMBL" id="CAJOBJ010288267">
    <property type="protein sequence ID" value="CAF5151546.1"/>
    <property type="molecule type" value="Genomic_DNA"/>
</dbReference>
<evidence type="ECO:0000313" key="3">
    <source>
        <dbReference type="EMBL" id="CAF2036058.1"/>
    </source>
</evidence>
<evidence type="ECO:0000313" key="12">
    <source>
        <dbReference type="Proteomes" id="UP000663866"/>
    </source>
</evidence>
<dbReference type="EMBL" id="CAJNRF010002616">
    <property type="protein sequence ID" value="CAF2040370.1"/>
    <property type="molecule type" value="Genomic_DNA"/>
</dbReference>
<evidence type="ECO:0008006" key="13">
    <source>
        <dbReference type="Google" id="ProtNLM"/>
    </source>
</evidence>
<dbReference type="Proteomes" id="UP000663856">
    <property type="component" value="Unassembled WGS sequence"/>
</dbReference>
<evidence type="ECO:0000313" key="4">
    <source>
        <dbReference type="EMBL" id="CAF2040370.1"/>
    </source>
</evidence>
<evidence type="ECO:0000313" key="7">
    <source>
        <dbReference type="EMBL" id="CAF3779761.1"/>
    </source>
</evidence>
<accession>A0A814TDP4</accession>
<dbReference type="Proteomes" id="UP000681720">
    <property type="component" value="Unassembled WGS sequence"/>
</dbReference>
<evidence type="ECO:0000313" key="6">
    <source>
        <dbReference type="EMBL" id="CAF3753446.1"/>
    </source>
</evidence>
<dbReference type="Proteomes" id="UP000663866">
    <property type="component" value="Unassembled WGS sequence"/>
</dbReference>